<reference evidence="2" key="1">
    <citation type="submission" date="2017-02" db="EMBL/GenBank/DDBJ databases">
        <authorList>
            <person name="Varghese N."/>
            <person name="Submissions S."/>
        </authorList>
    </citation>
    <scope>NUCLEOTIDE SEQUENCE [LARGE SCALE GENOMIC DNA]</scope>
    <source>
        <strain evidence="2">DSM 24091</strain>
    </source>
</reference>
<evidence type="ECO:0000313" key="1">
    <source>
        <dbReference type="EMBL" id="SKB91746.1"/>
    </source>
</evidence>
<dbReference type="AlphaFoldDB" id="A0A1T5F6D0"/>
<keyword evidence="2" id="KW-1185">Reference proteome</keyword>
<accession>A0A1T5F6D0</accession>
<dbReference type="RefSeq" id="WP_079644315.1">
    <property type="nucleotide sequence ID" value="NZ_FUZF01000014.1"/>
</dbReference>
<dbReference type="Proteomes" id="UP000190150">
    <property type="component" value="Unassembled WGS sequence"/>
</dbReference>
<protein>
    <submittedName>
        <fullName evidence="1">Uncharacterized protein</fullName>
    </submittedName>
</protein>
<dbReference type="OrthoDB" id="770076at2"/>
<name>A0A1T5F6D0_9SPHI</name>
<gene>
    <name evidence="1" type="ORF">SAMN05660841_03077</name>
</gene>
<dbReference type="PROSITE" id="PS51257">
    <property type="entry name" value="PROKAR_LIPOPROTEIN"/>
    <property type="match status" value="1"/>
</dbReference>
<dbReference type="EMBL" id="FUZF01000014">
    <property type="protein sequence ID" value="SKB91746.1"/>
    <property type="molecule type" value="Genomic_DNA"/>
</dbReference>
<dbReference type="STRING" id="1513896.SAMN05660841_03077"/>
<proteinExistence type="predicted"/>
<sequence>MKTSVIFFLIVILITACHNESSKNKNILVDEKPSNVQVLSDTTASNKAINKTSHSTQEISLQKKQTDTVLFKAFNDEGDYFLFIVNQGKKEMALIYNDDIPNRNDFVRGDKIIIEWGLDSIRNAGDDEVLDFVKRLRKAKKIKDGKLSLFRKEYRKTIMYVSNNAVDNYSEHFINQVYNIVEYVVANSRAETLQQVLQTPKVTLFYSITEIEKANRMYYVFHISSKMDEQFENIQQIYQDVESATLYEYDPVTDALIAID</sequence>
<evidence type="ECO:0000313" key="2">
    <source>
        <dbReference type="Proteomes" id="UP000190150"/>
    </source>
</evidence>
<organism evidence="1 2">
    <name type="scientific">Sphingobacterium nematocida</name>
    <dbReference type="NCBI Taxonomy" id="1513896"/>
    <lineage>
        <taxon>Bacteria</taxon>
        <taxon>Pseudomonadati</taxon>
        <taxon>Bacteroidota</taxon>
        <taxon>Sphingobacteriia</taxon>
        <taxon>Sphingobacteriales</taxon>
        <taxon>Sphingobacteriaceae</taxon>
        <taxon>Sphingobacterium</taxon>
    </lineage>
</organism>